<protein>
    <submittedName>
        <fullName evidence="2">Uncharacterized protein</fullName>
    </submittedName>
</protein>
<keyword evidence="3" id="KW-1185">Reference proteome</keyword>
<evidence type="ECO:0000256" key="1">
    <source>
        <dbReference type="SAM" id="MobiDB-lite"/>
    </source>
</evidence>
<feature type="compositionally biased region" description="Basic and acidic residues" evidence="1">
    <location>
        <begin position="46"/>
        <end position="60"/>
    </location>
</feature>
<evidence type="ECO:0000313" key="2">
    <source>
        <dbReference type="EMBL" id="MBU8542419.1"/>
    </source>
</evidence>
<accession>A0ABS6H184</accession>
<gene>
    <name evidence="2" type="ORF">JJQ90_01800</name>
</gene>
<dbReference type="EMBL" id="JAERQM010000001">
    <property type="protein sequence ID" value="MBU8542419.1"/>
    <property type="molecule type" value="Genomic_DNA"/>
</dbReference>
<sequence>MQNPSQDPIPPQVIQPSQIAWLGAVEIARQQALLRFGGTVVGRGTSEARPERRTGDRRQG</sequence>
<comment type="caution">
    <text evidence="2">The sequence shown here is derived from an EMBL/GenBank/DDBJ whole genome shotgun (WGS) entry which is preliminary data.</text>
</comment>
<organism evidence="2 3">
    <name type="scientific">Falsiroseomonas oleicola</name>
    <dbReference type="NCBI Taxonomy" id="2801474"/>
    <lineage>
        <taxon>Bacteria</taxon>
        <taxon>Pseudomonadati</taxon>
        <taxon>Pseudomonadota</taxon>
        <taxon>Alphaproteobacteria</taxon>
        <taxon>Acetobacterales</taxon>
        <taxon>Roseomonadaceae</taxon>
        <taxon>Falsiroseomonas</taxon>
    </lineage>
</organism>
<dbReference type="Proteomes" id="UP000689967">
    <property type="component" value="Unassembled WGS sequence"/>
</dbReference>
<name>A0ABS6H184_9PROT</name>
<feature type="region of interest" description="Disordered" evidence="1">
    <location>
        <begin position="40"/>
        <end position="60"/>
    </location>
</feature>
<evidence type="ECO:0000313" key="3">
    <source>
        <dbReference type="Proteomes" id="UP000689967"/>
    </source>
</evidence>
<dbReference type="RefSeq" id="WP_216872753.1">
    <property type="nucleotide sequence ID" value="NZ_JAERQM010000001.1"/>
</dbReference>
<proteinExistence type="predicted"/>
<reference evidence="2 3" key="1">
    <citation type="submission" date="2021-01" db="EMBL/GenBank/DDBJ databases">
        <title>Roseomonas sp. nov, a bacterium isolated from an oil production mixture in Yumen Oilfield.</title>
        <authorList>
            <person name="Wu D."/>
        </authorList>
    </citation>
    <scope>NUCLEOTIDE SEQUENCE [LARGE SCALE GENOMIC DNA]</scope>
    <source>
        <strain evidence="2 3">ROY-5-3</strain>
    </source>
</reference>